<dbReference type="AlphaFoldDB" id="A0A0F9T002"/>
<reference evidence="1" key="1">
    <citation type="journal article" date="2015" name="Nature">
        <title>Complex archaea that bridge the gap between prokaryotes and eukaryotes.</title>
        <authorList>
            <person name="Spang A."/>
            <person name="Saw J.H."/>
            <person name="Jorgensen S.L."/>
            <person name="Zaremba-Niedzwiedzka K."/>
            <person name="Martijn J."/>
            <person name="Lind A.E."/>
            <person name="van Eijk R."/>
            <person name="Schleper C."/>
            <person name="Guy L."/>
            <person name="Ettema T.J."/>
        </authorList>
    </citation>
    <scope>NUCLEOTIDE SEQUENCE</scope>
</reference>
<dbReference type="InterPro" id="IPR016024">
    <property type="entry name" value="ARM-type_fold"/>
</dbReference>
<dbReference type="EMBL" id="LAZR01000457">
    <property type="protein sequence ID" value="KKN68142.1"/>
    <property type="molecule type" value="Genomic_DNA"/>
</dbReference>
<dbReference type="PANTHER" id="PTHR12697:SF5">
    <property type="entry name" value="DEOXYHYPUSINE HYDROXYLASE"/>
    <property type="match status" value="1"/>
</dbReference>
<dbReference type="InterPro" id="IPR004155">
    <property type="entry name" value="PBS_lyase_HEAT"/>
</dbReference>
<dbReference type="Pfam" id="PF03130">
    <property type="entry name" value="HEAT_PBS"/>
    <property type="match status" value="1"/>
</dbReference>
<evidence type="ECO:0000313" key="1">
    <source>
        <dbReference type="EMBL" id="KKN68142.1"/>
    </source>
</evidence>
<protein>
    <recommendedName>
        <fullName evidence="2">TOG domain-containing protein</fullName>
    </recommendedName>
</protein>
<gene>
    <name evidence="1" type="ORF">LCGC14_0454550</name>
</gene>
<dbReference type="InterPro" id="IPR011989">
    <property type="entry name" value="ARM-like"/>
</dbReference>
<dbReference type="SMART" id="SM00567">
    <property type="entry name" value="EZ_HEAT"/>
    <property type="match status" value="6"/>
</dbReference>
<evidence type="ECO:0008006" key="2">
    <source>
        <dbReference type="Google" id="ProtNLM"/>
    </source>
</evidence>
<proteinExistence type="predicted"/>
<sequence length="637" mass="68297">MASTMFHPTPSLARGACLWAWSMGVVILAVAWAPAWAEDAKTQPQSPAKVRPPVDQLTASAEARSKAALQQENGHLRTRLAKALMDLYLATPADRRRALVERLLTDPLVAVRLTAIRLLDRLIVDTAGSDTAMGPEDVRELLTSLLGDEAAGVRAAAANLAAQLGDAEMTDMLLASLTGEQDAAVRRGLLMALGQLRDPRALQAVLPNIGDESDEIAMASARALGRIADKHALSEDERSQAVAALLERYRTSEQGSNQAELREALLTAMGVLGDRAFAPCVKRALAEPAATVRLAAVAALQKLGQPDSAKMLAPLVEDGDRGVRRAAIAAIGTIGGQAYLPTILKRTRPEVETDADVRRQAWETLLGLLATADTASLTRVADALADRPDAVDRRITILQMLVDKLQEAGSDRQADVRMELGLALVAASREAEAAGHLAEAYAALKDRDAPKAAEAWDAWVAALLLANDPDGIKGLAEVDSDDAFTRGLQVLVDHLTTLEASGEHGVAANLTSAALEHLPHRLTVSQREYFERTVTRVRQKQKAADRGRVTTLVTQMMSDDESARSAAQTELQSMGDRAIKPLLAELREAVSTAPIRSDTEKAILGVLRRIAPDLTGYDTGMDKPAKLELIDSWRQGR</sequence>
<organism evidence="1">
    <name type="scientific">marine sediment metagenome</name>
    <dbReference type="NCBI Taxonomy" id="412755"/>
    <lineage>
        <taxon>unclassified sequences</taxon>
        <taxon>metagenomes</taxon>
        <taxon>ecological metagenomes</taxon>
    </lineage>
</organism>
<accession>A0A0F9T002</accession>
<dbReference type="GO" id="GO:0016491">
    <property type="term" value="F:oxidoreductase activity"/>
    <property type="evidence" value="ECO:0007669"/>
    <property type="project" value="TreeGrafter"/>
</dbReference>
<dbReference type="PANTHER" id="PTHR12697">
    <property type="entry name" value="PBS LYASE HEAT-LIKE PROTEIN"/>
    <property type="match status" value="1"/>
</dbReference>
<dbReference type="Pfam" id="PF13646">
    <property type="entry name" value="HEAT_2"/>
    <property type="match status" value="1"/>
</dbReference>
<dbReference type="SUPFAM" id="SSF48371">
    <property type="entry name" value="ARM repeat"/>
    <property type="match status" value="1"/>
</dbReference>
<dbReference type="Gene3D" id="1.25.10.10">
    <property type="entry name" value="Leucine-rich Repeat Variant"/>
    <property type="match status" value="3"/>
</dbReference>
<name>A0A0F9T002_9ZZZZ</name>
<comment type="caution">
    <text evidence="1">The sequence shown here is derived from an EMBL/GenBank/DDBJ whole genome shotgun (WGS) entry which is preliminary data.</text>
</comment>